<dbReference type="RefSeq" id="WP_230276218.1">
    <property type="nucleotide sequence ID" value="NZ_JAJKFW010000055.1"/>
</dbReference>
<organism evidence="2 3">
    <name type="scientific">Rhodopirellula halodulae</name>
    <dbReference type="NCBI Taxonomy" id="2894198"/>
    <lineage>
        <taxon>Bacteria</taxon>
        <taxon>Pseudomonadati</taxon>
        <taxon>Planctomycetota</taxon>
        <taxon>Planctomycetia</taxon>
        <taxon>Pirellulales</taxon>
        <taxon>Pirellulaceae</taxon>
        <taxon>Rhodopirellula</taxon>
    </lineage>
</organism>
<feature type="region of interest" description="Disordered" evidence="1">
    <location>
        <begin position="1"/>
        <end position="62"/>
    </location>
</feature>
<reference evidence="2" key="1">
    <citation type="submission" date="2021-11" db="EMBL/GenBank/DDBJ databases">
        <title>Genome sequence.</title>
        <authorList>
            <person name="Sun Q."/>
        </authorList>
    </citation>
    <scope>NUCLEOTIDE SEQUENCE</scope>
    <source>
        <strain evidence="2">JC740</strain>
    </source>
</reference>
<protein>
    <submittedName>
        <fullName evidence="2">Uncharacterized protein</fullName>
    </submittedName>
</protein>
<proteinExistence type="predicted"/>
<evidence type="ECO:0000256" key="1">
    <source>
        <dbReference type="SAM" id="MobiDB-lite"/>
    </source>
</evidence>
<feature type="region of interest" description="Disordered" evidence="1">
    <location>
        <begin position="247"/>
        <end position="324"/>
    </location>
</feature>
<feature type="compositionally biased region" description="Polar residues" evidence="1">
    <location>
        <begin position="1"/>
        <end position="13"/>
    </location>
</feature>
<evidence type="ECO:0000313" key="2">
    <source>
        <dbReference type="EMBL" id="MCC9644487.1"/>
    </source>
</evidence>
<evidence type="ECO:0000313" key="3">
    <source>
        <dbReference type="Proteomes" id="UP001430306"/>
    </source>
</evidence>
<gene>
    <name evidence="2" type="ORF">LOC71_19620</name>
</gene>
<comment type="caution">
    <text evidence="2">The sequence shown here is derived from an EMBL/GenBank/DDBJ whole genome shotgun (WGS) entry which is preliminary data.</text>
</comment>
<feature type="compositionally biased region" description="Basic and acidic residues" evidence="1">
    <location>
        <begin position="293"/>
        <end position="304"/>
    </location>
</feature>
<sequence length="370" mass="40389">MNSDENPSLTSDSPRFDADDLQATDAVNTGVEESQDVYDDVPDDEPVSDAVAESPSAETLNQDVSELADDVEELSDEVSQFAVSAVAATPDEQTNATQESAELSPELLALQQPFVGRWNTLVSTTNWEKGRIISQWRAALIEAGAPSTEYSDEAWAQRVGGVTAPHVGRLRRVFDRFADDQPKYEGLYWSHFLAALDWDDAALWLQGAVEEKWSVSNMRDKRWKANGEVESQRPTASQIVEVDLDEDQPEMGGGELAAATAPGEETTRDYDGDTDGVQGPTYEGPDFGDEEELNKLGESGREEGESGLATETPPSPLQPFAGLPELPDDLSDVIEQLKLSILRHKSAGFNDVPADVIRRYLEAVALLIES</sequence>
<keyword evidence="3" id="KW-1185">Reference proteome</keyword>
<name>A0ABS8NLP1_9BACT</name>
<feature type="compositionally biased region" description="Acidic residues" evidence="1">
    <location>
        <begin position="33"/>
        <end position="47"/>
    </location>
</feature>
<dbReference type="EMBL" id="JAJKFW010000055">
    <property type="protein sequence ID" value="MCC9644487.1"/>
    <property type="molecule type" value="Genomic_DNA"/>
</dbReference>
<accession>A0ABS8NLP1</accession>
<dbReference type="Proteomes" id="UP001430306">
    <property type="component" value="Unassembled WGS sequence"/>
</dbReference>